<dbReference type="EMBL" id="CP000302">
    <property type="protein sequence ID" value="ABE53839.1"/>
    <property type="molecule type" value="Genomic_DNA"/>
</dbReference>
<proteinExistence type="predicted"/>
<name>Q12RT7_SHEDO</name>
<dbReference type="RefSeq" id="WP_011495005.1">
    <property type="nucleotide sequence ID" value="NC_007954.1"/>
</dbReference>
<dbReference type="HOGENOM" id="CLU_2556383_0_0_6"/>
<sequence length="82" mass="9355">MLIQKLLKKQQLNLTELAEQSQQQQKLLLASNLQLTQSVRAFMGSTSGLLVSFSLGCLFQLRHHSMVKLLRSVVGLRWFTKL</sequence>
<protein>
    <submittedName>
        <fullName evidence="1">Uncharacterized protein</fullName>
    </submittedName>
</protein>
<reference evidence="1 2" key="1">
    <citation type="submission" date="2006-03" db="EMBL/GenBank/DDBJ databases">
        <title>Complete sequence of Shewanella denitrificans OS217.</title>
        <authorList>
            <consortium name="US DOE Joint Genome Institute"/>
            <person name="Copeland A."/>
            <person name="Lucas S."/>
            <person name="Lapidus A."/>
            <person name="Barry K."/>
            <person name="Detter J.C."/>
            <person name="Glavina del Rio T."/>
            <person name="Hammon N."/>
            <person name="Israni S."/>
            <person name="Dalin E."/>
            <person name="Tice H."/>
            <person name="Pitluck S."/>
            <person name="Brettin T."/>
            <person name="Bruce D."/>
            <person name="Han C."/>
            <person name="Tapia R."/>
            <person name="Gilna P."/>
            <person name="Kiss H."/>
            <person name="Schmutz J."/>
            <person name="Larimer F."/>
            <person name="Land M."/>
            <person name="Hauser L."/>
            <person name="Kyrpides N."/>
            <person name="Lykidis A."/>
            <person name="Richardson P."/>
        </authorList>
    </citation>
    <scope>NUCLEOTIDE SEQUENCE [LARGE SCALE GENOMIC DNA]</scope>
    <source>
        <strain evidence="2">OS217 / ATCC BAA-1090 / DSM 15013</strain>
    </source>
</reference>
<organism evidence="1 2">
    <name type="scientific">Shewanella denitrificans (strain OS217 / ATCC BAA-1090 / DSM 15013)</name>
    <dbReference type="NCBI Taxonomy" id="318161"/>
    <lineage>
        <taxon>Bacteria</taxon>
        <taxon>Pseudomonadati</taxon>
        <taxon>Pseudomonadota</taxon>
        <taxon>Gammaproteobacteria</taxon>
        <taxon>Alteromonadales</taxon>
        <taxon>Shewanellaceae</taxon>
        <taxon>Shewanella</taxon>
    </lineage>
</organism>
<accession>Q12RT7</accession>
<evidence type="ECO:0000313" key="1">
    <source>
        <dbReference type="EMBL" id="ABE53839.1"/>
    </source>
</evidence>
<evidence type="ECO:0000313" key="2">
    <source>
        <dbReference type="Proteomes" id="UP000001982"/>
    </source>
</evidence>
<dbReference type="STRING" id="318161.Sden_0547"/>
<dbReference type="eggNOG" id="ENOG50346RF">
    <property type="taxonomic scope" value="Bacteria"/>
</dbReference>
<dbReference type="KEGG" id="sdn:Sden_0547"/>
<dbReference type="Proteomes" id="UP000001982">
    <property type="component" value="Chromosome"/>
</dbReference>
<keyword evidence="2" id="KW-1185">Reference proteome</keyword>
<gene>
    <name evidence="1" type="ordered locus">Sden_0547</name>
</gene>
<dbReference type="AlphaFoldDB" id="Q12RT7"/>
<dbReference type="OrthoDB" id="6272405at2"/>